<dbReference type="SUPFAM" id="SSF53448">
    <property type="entry name" value="Nucleotide-diphospho-sugar transferases"/>
    <property type="match status" value="1"/>
</dbReference>
<dbReference type="AlphaFoldDB" id="A0A917MH64"/>
<comment type="caution">
    <text evidence="1">The sequence shown here is derived from an EMBL/GenBank/DDBJ whole genome shotgun (WGS) entry which is preliminary data.</text>
</comment>
<dbReference type="Proteomes" id="UP000603912">
    <property type="component" value="Unassembled WGS sequence"/>
</dbReference>
<protein>
    <submittedName>
        <fullName evidence="1">Uncharacterized protein</fullName>
    </submittedName>
</protein>
<name>A0A917MH64_9HYPH</name>
<organism evidence="1 2">
    <name type="scientific">Alsobacter metallidurans</name>
    <dbReference type="NCBI Taxonomy" id="340221"/>
    <lineage>
        <taxon>Bacteria</taxon>
        <taxon>Pseudomonadati</taxon>
        <taxon>Pseudomonadota</taxon>
        <taxon>Alphaproteobacteria</taxon>
        <taxon>Hyphomicrobiales</taxon>
        <taxon>Alsobacteraceae</taxon>
        <taxon>Alsobacter</taxon>
    </lineage>
</organism>
<evidence type="ECO:0000313" key="1">
    <source>
        <dbReference type="EMBL" id="GGH14954.1"/>
    </source>
</evidence>
<gene>
    <name evidence="1" type="ORF">GCM10007036_14610</name>
</gene>
<dbReference type="EMBL" id="BMES01000001">
    <property type="protein sequence ID" value="GGH14954.1"/>
    <property type="molecule type" value="Genomic_DNA"/>
</dbReference>
<accession>A0A917MH64</accession>
<dbReference type="InterPro" id="IPR029044">
    <property type="entry name" value="Nucleotide-diphossugar_trans"/>
</dbReference>
<dbReference type="RefSeq" id="WP_188516995.1">
    <property type="nucleotide sequence ID" value="NZ_BMES01000001.1"/>
</dbReference>
<reference evidence="1" key="1">
    <citation type="journal article" date="2014" name="Int. J. Syst. Evol. Microbiol.">
        <title>Complete genome sequence of Corynebacterium casei LMG S-19264T (=DSM 44701T), isolated from a smear-ripened cheese.</title>
        <authorList>
            <consortium name="US DOE Joint Genome Institute (JGI-PGF)"/>
            <person name="Walter F."/>
            <person name="Albersmeier A."/>
            <person name="Kalinowski J."/>
            <person name="Ruckert C."/>
        </authorList>
    </citation>
    <scope>NUCLEOTIDE SEQUENCE</scope>
    <source>
        <strain evidence="1">CGMCC 1.12214</strain>
    </source>
</reference>
<evidence type="ECO:0000313" key="2">
    <source>
        <dbReference type="Proteomes" id="UP000603912"/>
    </source>
</evidence>
<keyword evidence="2" id="KW-1185">Reference proteome</keyword>
<proteinExistence type="predicted"/>
<sequence>MQPEKLHVVTVIHNPLGFKSRERLYWPFAQHMIQSGVQLTTVECVTGDEGHKLGRVAGINHVPVKCSSQVWIKENLLNIGLARLPSDWKYVAWIDADVHFRDRNWATRTLHALQHYPIVQPWTQALDLGPGGEVMQLHTSFAKVFHENPDRIVPGQGYGAPYPHPGYAWAATRDAIERLGGLIETAALGSADHHMAHAIAGRVAGTVPKGLGPGYLRPLLQWEKRAQQHINGALGCVQGVIEHGFHGTKGNRKYVERWDILKRHAFDPDTDLKRNVHGVIELAGNKPGLRRDIQHYFAARNEDANTL</sequence>
<reference evidence="1" key="2">
    <citation type="submission" date="2020-09" db="EMBL/GenBank/DDBJ databases">
        <authorList>
            <person name="Sun Q."/>
            <person name="Zhou Y."/>
        </authorList>
    </citation>
    <scope>NUCLEOTIDE SEQUENCE</scope>
    <source>
        <strain evidence="1">CGMCC 1.12214</strain>
    </source>
</reference>